<feature type="compositionally biased region" description="Basic residues" evidence="6">
    <location>
        <begin position="429"/>
        <end position="441"/>
    </location>
</feature>
<dbReference type="Pfam" id="PF16282">
    <property type="entry name" value="SANT_DAMP1_like"/>
    <property type="match status" value="1"/>
</dbReference>
<feature type="compositionally biased region" description="Polar residues" evidence="6">
    <location>
        <begin position="268"/>
        <end position="277"/>
    </location>
</feature>
<evidence type="ECO:0000313" key="9">
    <source>
        <dbReference type="Proteomes" id="UP000008694"/>
    </source>
</evidence>
<dbReference type="Proteomes" id="UP000008694">
    <property type="component" value="Unassembled WGS sequence"/>
</dbReference>
<sequence length="441" mass="49836">MGGTDAKDILGLPKTPLSLTQEKKSRPQKESHRKPDGISREVYALTGGVAPLMPSIDLKRRPPPDEKVAWKWLSFTNSARKDDLQLYHWVRVVNDVPPTGDYSFAKYNKSVDILKYTDEEYENHLTDPVWTKEETDQLFEFCQNFDLRFVVIADRFPVSRTVEELKDRYYSVNRALLRARAQSPADVANHPLMKEPYDITRDRERKRALSMVLSQSRHQEKKDAEILAEAKRITEMRLAARRAEEPDVSANENAGLDKADGVVPGRSVSPTSNSQLPATAVAPSTLTMADYASTLASLRMLHVYLRTYGLEQMVQAASSAVGLRTIKRVEQTLQDLGVNLKPKVPTKTVCDEHLELRKEILTLLNLQKQLQYKESEGSSHREGSYAAMPDTPKDRVFASDPFSFGAERPIKKDQKRKGPGRQADTPSPAHKRPRKLKASDL</sequence>
<feature type="region of interest" description="Disordered" evidence="6">
    <location>
        <begin position="1"/>
        <end position="39"/>
    </location>
</feature>
<organism evidence="9">
    <name type="scientific">Arabidopsis lyrata subsp. lyrata</name>
    <name type="common">Lyre-leaved rock-cress</name>
    <dbReference type="NCBI Taxonomy" id="81972"/>
    <lineage>
        <taxon>Eukaryota</taxon>
        <taxon>Viridiplantae</taxon>
        <taxon>Streptophyta</taxon>
        <taxon>Embryophyta</taxon>
        <taxon>Tracheophyta</taxon>
        <taxon>Spermatophyta</taxon>
        <taxon>Magnoliopsida</taxon>
        <taxon>eudicotyledons</taxon>
        <taxon>Gunneridae</taxon>
        <taxon>Pentapetalae</taxon>
        <taxon>rosids</taxon>
        <taxon>malvids</taxon>
        <taxon>Brassicales</taxon>
        <taxon>Brassicaceae</taxon>
        <taxon>Camelineae</taxon>
        <taxon>Arabidopsis</taxon>
    </lineage>
</organism>
<keyword evidence="3" id="KW-0805">Transcription regulation</keyword>
<dbReference type="GO" id="GO:0000122">
    <property type="term" value="P:negative regulation of transcription by RNA polymerase II"/>
    <property type="evidence" value="ECO:0007669"/>
    <property type="project" value="TreeGrafter"/>
</dbReference>
<proteinExistence type="predicted"/>
<dbReference type="PANTHER" id="PTHR12855:SF10">
    <property type="entry name" value="DNA METHYLTRANSFERASE 1-ASSOCIATED PROTEIN 1"/>
    <property type="match status" value="1"/>
</dbReference>
<dbReference type="GO" id="GO:0035267">
    <property type="term" value="C:NuA4 histone acetyltransferase complex"/>
    <property type="evidence" value="ECO:0007669"/>
    <property type="project" value="EnsemblPlants"/>
</dbReference>
<dbReference type="SMART" id="SM00717">
    <property type="entry name" value="SANT"/>
    <property type="match status" value="1"/>
</dbReference>
<dbReference type="InterPro" id="IPR008468">
    <property type="entry name" value="DMAP1"/>
</dbReference>
<dbReference type="AlphaFoldDB" id="D7LG02"/>
<keyword evidence="9" id="KW-1185">Reference proteome</keyword>
<dbReference type="HOGENOM" id="CLU_018539_0_0_1"/>
<dbReference type="InterPro" id="IPR001005">
    <property type="entry name" value="SANT/Myb"/>
</dbReference>
<evidence type="ECO:0000256" key="2">
    <source>
        <dbReference type="ARBA" id="ARBA00022853"/>
    </source>
</evidence>
<evidence type="ECO:0000256" key="5">
    <source>
        <dbReference type="ARBA" id="ARBA00023242"/>
    </source>
</evidence>
<name>D7LG02_ARALL</name>
<feature type="domain" description="Myb-like" evidence="7">
    <location>
        <begin position="126"/>
        <end position="175"/>
    </location>
</feature>
<dbReference type="SUPFAM" id="SSF46689">
    <property type="entry name" value="Homeodomain-like"/>
    <property type="match status" value="1"/>
</dbReference>
<dbReference type="eggNOG" id="KOG2656">
    <property type="taxonomic scope" value="Eukaryota"/>
</dbReference>
<feature type="compositionally biased region" description="Basic and acidic residues" evidence="6">
    <location>
        <begin position="21"/>
        <end position="39"/>
    </location>
</feature>
<dbReference type="KEGG" id="aly:9318180"/>
<gene>
    <name evidence="8" type="ORF">ARALYDRAFT_904197</name>
</gene>
<evidence type="ECO:0000259" key="7">
    <source>
        <dbReference type="SMART" id="SM00717"/>
    </source>
</evidence>
<keyword evidence="2" id="KW-0156">Chromatin regulator</keyword>
<dbReference type="GO" id="GO:0006338">
    <property type="term" value="P:chromatin remodeling"/>
    <property type="evidence" value="ECO:0007669"/>
    <property type="project" value="InterPro"/>
</dbReference>
<keyword evidence="4" id="KW-0804">Transcription</keyword>
<dbReference type="GO" id="GO:0006281">
    <property type="term" value="P:DNA repair"/>
    <property type="evidence" value="ECO:0007669"/>
    <property type="project" value="InterPro"/>
</dbReference>
<evidence type="ECO:0000256" key="3">
    <source>
        <dbReference type="ARBA" id="ARBA00023015"/>
    </source>
</evidence>
<dbReference type="EMBL" id="GL348716">
    <property type="protein sequence ID" value="EFH56546.1"/>
    <property type="molecule type" value="Genomic_DNA"/>
</dbReference>
<feature type="region of interest" description="Disordered" evidence="6">
    <location>
        <begin position="244"/>
        <end position="277"/>
    </location>
</feature>
<dbReference type="GO" id="GO:0003714">
    <property type="term" value="F:transcription corepressor activity"/>
    <property type="evidence" value="ECO:0007669"/>
    <property type="project" value="TreeGrafter"/>
</dbReference>
<evidence type="ECO:0000313" key="8">
    <source>
        <dbReference type="EMBL" id="EFH56546.1"/>
    </source>
</evidence>
<protein>
    <submittedName>
        <fullName evidence="8">Myb family transcription factor</fullName>
    </submittedName>
</protein>
<dbReference type="InterPro" id="IPR027109">
    <property type="entry name" value="Swc4/Dmap1"/>
</dbReference>
<evidence type="ECO:0000256" key="4">
    <source>
        <dbReference type="ARBA" id="ARBA00023163"/>
    </source>
</evidence>
<feature type="compositionally biased region" description="Basic and acidic residues" evidence="6">
    <location>
        <begin position="373"/>
        <end position="383"/>
    </location>
</feature>
<feature type="region of interest" description="Disordered" evidence="6">
    <location>
        <begin position="373"/>
        <end position="441"/>
    </location>
</feature>
<comment type="subcellular location">
    <subcellularLocation>
        <location evidence="1">Nucleus</location>
    </subcellularLocation>
</comment>
<dbReference type="Gene3D" id="1.10.10.60">
    <property type="entry name" value="Homeodomain-like"/>
    <property type="match status" value="1"/>
</dbReference>
<evidence type="ECO:0000256" key="6">
    <source>
        <dbReference type="SAM" id="MobiDB-lite"/>
    </source>
</evidence>
<dbReference type="GO" id="GO:0003677">
    <property type="term" value="F:DNA binding"/>
    <property type="evidence" value="ECO:0007669"/>
    <property type="project" value="EnsemblPlants"/>
</dbReference>
<dbReference type="InterPro" id="IPR032563">
    <property type="entry name" value="DAMP1_SANT-like"/>
</dbReference>
<dbReference type="FunFam" id="1.10.10.60:FF:000087">
    <property type="entry name" value="DNA methyltransferase 1-associated protein 1"/>
    <property type="match status" value="1"/>
</dbReference>
<keyword evidence="5" id="KW-0539">Nucleus</keyword>
<reference evidence="9" key="1">
    <citation type="journal article" date="2011" name="Nat. Genet.">
        <title>The Arabidopsis lyrata genome sequence and the basis of rapid genome size change.</title>
        <authorList>
            <person name="Hu T.T."/>
            <person name="Pattyn P."/>
            <person name="Bakker E.G."/>
            <person name="Cao J."/>
            <person name="Cheng J.-F."/>
            <person name="Clark R.M."/>
            <person name="Fahlgren N."/>
            <person name="Fawcett J.A."/>
            <person name="Grimwood J."/>
            <person name="Gundlach H."/>
            <person name="Haberer G."/>
            <person name="Hollister J.D."/>
            <person name="Ossowski S."/>
            <person name="Ottilar R.P."/>
            <person name="Salamov A.A."/>
            <person name="Schneeberger K."/>
            <person name="Spannagl M."/>
            <person name="Wang X."/>
            <person name="Yang L."/>
            <person name="Nasrallah M.E."/>
            <person name="Bergelson J."/>
            <person name="Carrington J.C."/>
            <person name="Gaut B.S."/>
            <person name="Schmutz J."/>
            <person name="Mayer K.F.X."/>
            <person name="Van de Peer Y."/>
            <person name="Grigoriev I.V."/>
            <person name="Nordborg M."/>
            <person name="Weigel D."/>
            <person name="Guo Y.-L."/>
        </authorList>
    </citation>
    <scope>NUCLEOTIDE SEQUENCE [LARGE SCALE GENOMIC DNA]</scope>
    <source>
        <strain evidence="9">cv. MN47</strain>
    </source>
</reference>
<evidence type="ECO:0000256" key="1">
    <source>
        <dbReference type="ARBA" id="ARBA00004123"/>
    </source>
</evidence>
<accession>D7LG02</accession>
<dbReference type="InterPro" id="IPR009057">
    <property type="entry name" value="Homeodomain-like_sf"/>
</dbReference>
<dbReference type="GO" id="GO:0000812">
    <property type="term" value="C:Swr1 complex"/>
    <property type="evidence" value="ECO:0007669"/>
    <property type="project" value="EnsemblPlants"/>
</dbReference>
<dbReference type="OrthoDB" id="19740at2759"/>
<dbReference type="Gramene" id="scaffold_403698.1">
    <property type="protein sequence ID" value="scaffold_403698.1"/>
    <property type="gene ID" value="scaffold_403698.1"/>
</dbReference>
<dbReference type="PANTHER" id="PTHR12855">
    <property type="entry name" value="DNA METHYLTRANSFERASE 1-ASSOCIATED PROTEIN 1 FAMILY MEMBER"/>
    <property type="match status" value="1"/>
</dbReference>
<dbReference type="Pfam" id="PF05499">
    <property type="entry name" value="DMAP1"/>
    <property type="match status" value="1"/>
</dbReference>
<dbReference type="STRING" id="81972.D7LG02"/>
<dbReference type="CDD" id="cd11658">
    <property type="entry name" value="SANT_DMAP1_like"/>
    <property type="match status" value="1"/>
</dbReference>